<dbReference type="Proteomes" id="UP000215289">
    <property type="component" value="Unassembled WGS sequence"/>
</dbReference>
<dbReference type="SUPFAM" id="SSF81383">
    <property type="entry name" value="F-box domain"/>
    <property type="match status" value="1"/>
</dbReference>
<proteinExistence type="predicted"/>
<keyword evidence="1" id="KW-0732">Signal</keyword>
<protein>
    <recommendedName>
        <fullName evidence="4">F-box domain-containing protein</fullName>
    </recommendedName>
</protein>
<dbReference type="InterPro" id="IPR036047">
    <property type="entry name" value="F-box-like_dom_sf"/>
</dbReference>
<name>A0A229YHG5_9EURO</name>
<dbReference type="AlphaFoldDB" id="A0A229YHG5"/>
<organism evidence="2 3">
    <name type="scientific">Aspergillus turcosus</name>
    <dbReference type="NCBI Taxonomy" id="1245748"/>
    <lineage>
        <taxon>Eukaryota</taxon>
        <taxon>Fungi</taxon>
        <taxon>Dikarya</taxon>
        <taxon>Ascomycota</taxon>
        <taxon>Pezizomycotina</taxon>
        <taxon>Eurotiomycetes</taxon>
        <taxon>Eurotiomycetidae</taxon>
        <taxon>Eurotiales</taxon>
        <taxon>Aspergillaceae</taxon>
        <taxon>Aspergillus</taxon>
        <taxon>Aspergillus subgen. Fumigati</taxon>
    </lineage>
</organism>
<feature type="signal peptide" evidence="1">
    <location>
        <begin position="1"/>
        <end position="20"/>
    </location>
</feature>
<keyword evidence="3" id="KW-1185">Reference proteome</keyword>
<comment type="caution">
    <text evidence="2">The sequence shown here is derived from an EMBL/GenBank/DDBJ whole genome shotgun (WGS) entry which is preliminary data.</text>
</comment>
<accession>A0A229YHG5</accession>
<evidence type="ECO:0000313" key="3">
    <source>
        <dbReference type="Proteomes" id="UP000215289"/>
    </source>
</evidence>
<evidence type="ECO:0000256" key="1">
    <source>
        <dbReference type="SAM" id="SignalP"/>
    </source>
</evidence>
<dbReference type="EMBL" id="NIDN02000100">
    <property type="protein sequence ID" value="RLL96741.1"/>
    <property type="molecule type" value="Genomic_DNA"/>
</dbReference>
<feature type="chain" id="PRO_5011911778" description="F-box domain-containing protein" evidence="1">
    <location>
        <begin position="21"/>
        <end position="169"/>
    </location>
</feature>
<sequence>MGRLLDLPVEILLIVYGSLASIIDAGRLSQCCRTLYHLFNAPGNQERILMSIVFDKTLLLPKNPDTTWLKAHFVGSDWFWKPTESQVPANLVHKKTRGFLTTTGIPSAICPISKWDSSLLRDFEKVDAEQFAWDADLIFGRRRANDDSPPVNFCYCIGQLDDALGMLDA</sequence>
<dbReference type="OrthoDB" id="4474617at2759"/>
<gene>
    <name evidence="2" type="ORF">CFD26_102496</name>
</gene>
<evidence type="ECO:0000313" key="2">
    <source>
        <dbReference type="EMBL" id="RLL96741.1"/>
    </source>
</evidence>
<reference evidence="2 3" key="1">
    <citation type="submission" date="2018-08" db="EMBL/GenBank/DDBJ databases">
        <title>Draft genome sequences of two Aspergillus turcosus clinical strains isolated from bronchoalveolar lavage fluid: one azole-susceptible and the other azole-resistant.</title>
        <authorList>
            <person name="Parent-Michaud M."/>
            <person name="Dufresne P.J."/>
            <person name="Fournier E."/>
            <person name="Martineau C."/>
            <person name="Moreira S."/>
            <person name="Perkins V."/>
            <person name="De Repentigny L."/>
            <person name="Dufresne S.F."/>
        </authorList>
    </citation>
    <scope>NUCLEOTIDE SEQUENCE [LARGE SCALE GENOMIC DNA]</scope>
    <source>
        <strain evidence="2">HMR AF 1038</strain>
    </source>
</reference>
<evidence type="ECO:0008006" key="4">
    <source>
        <dbReference type="Google" id="ProtNLM"/>
    </source>
</evidence>